<evidence type="ECO:0000313" key="2">
    <source>
        <dbReference type="Proteomes" id="UP000002282"/>
    </source>
</evidence>
<organism evidence="1 2">
    <name type="scientific">Drosophila yakuba</name>
    <name type="common">Fruit fly</name>
    <dbReference type="NCBI Taxonomy" id="7245"/>
    <lineage>
        <taxon>Eukaryota</taxon>
        <taxon>Metazoa</taxon>
        <taxon>Ecdysozoa</taxon>
        <taxon>Arthropoda</taxon>
        <taxon>Hexapoda</taxon>
        <taxon>Insecta</taxon>
        <taxon>Pterygota</taxon>
        <taxon>Neoptera</taxon>
        <taxon>Endopterygota</taxon>
        <taxon>Diptera</taxon>
        <taxon>Brachycera</taxon>
        <taxon>Muscomorpha</taxon>
        <taxon>Ephydroidea</taxon>
        <taxon>Drosophilidae</taxon>
        <taxon>Drosophila</taxon>
        <taxon>Sophophora</taxon>
    </lineage>
</organism>
<dbReference type="AlphaFoldDB" id="B4PNG3"/>
<reference evidence="1 2" key="2">
    <citation type="journal article" date="2007" name="PLoS Biol.">
        <title>Principles of genome evolution in the Drosophila melanogaster species group.</title>
        <authorList>
            <person name="Ranz J.M."/>
            <person name="Maurin D."/>
            <person name="Chan Y.S."/>
            <person name="von Grotthuss M."/>
            <person name="Hillier L.W."/>
            <person name="Roote J."/>
            <person name="Ashburner M."/>
            <person name="Bergman C.M."/>
        </authorList>
    </citation>
    <scope>NUCLEOTIDE SEQUENCE [LARGE SCALE GENOMIC DNA]</scope>
    <source>
        <strain evidence="2">Tai18E2 / Tucson 14021-0261.01</strain>
    </source>
</reference>
<gene>
    <name evidence="1" type="primary">Dyak\GE25602</name>
    <name evidence="1" type="synonym">dyak_GLEANR_9219</name>
    <name evidence="1" type="synonym">GE25602</name>
    <name evidence="1" type="ORF">Dyak_GE25602</name>
</gene>
<dbReference type="GO" id="GO:0070008">
    <property type="term" value="F:serine-type exopeptidase activity"/>
    <property type="evidence" value="ECO:0007669"/>
    <property type="project" value="InterPro"/>
</dbReference>
<dbReference type="EMBL" id="CM000160">
    <property type="protein sequence ID" value="EDW96026.2"/>
    <property type="molecule type" value="Genomic_DNA"/>
</dbReference>
<name>B4PNG3_DROYA</name>
<dbReference type="Proteomes" id="UP000002282">
    <property type="component" value="Chromosome 3R"/>
</dbReference>
<evidence type="ECO:0000313" key="1">
    <source>
        <dbReference type="EMBL" id="EDW96026.2"/>
    </source>
</evidence>
<reference evidence="1 2" key="1">
    <citation type="journal article" date="2007" name="Nature">
        <title>Evolution of genes and genomes on the Drosophila phylogeny.</title>
        <authorList>
            <consortium name="Drosophila 12 Genomes Consortium"/>
            <person name="Clark A.G."/>
            <person name="Eisen M.B."/>
            <person name="Smith D.R."/>
            <person name="Bergman C.M."/>
            <person name="Oliver B."/>
            <person name="Markow T.A."/>
            <person name="Kaufman T.C."/>
            <person name="Kellis M."/>
            <person name="Gelbart W."/>
            <person name="Iyer V.N."/>
            <person name="Pollard D.A."/>
            <person name="Sackton T.B."/>
            <person name="Larracuente A.M."/>
            <person name="Singh N.D."/>
            <person name="Abad J.P."/>
            <person name="Abt D.N."/>
            <person name="Adryan B."/>
            <person name="Aguade M."/>
            <person name="Akashi H."/>
            <person name="Anderson W.W."/>
            <person name="Aquadro C.F."/>
            <person name="Ardell D.H."/>
            <person name="Arguello R."/>
            <person name="Artieri C.G."/>
            <person name="Barbash D.A."/>
            <person name="Barker D."/>
            <person name="Barsanti P."/>
            <person name="Batterham P."/>
            <person name="Batzoglou S."/>
            <person name="Begun D."/>
            <person name="Bhutkar A."/>
            <person name="Blanco E."/>
            <person name="Bosak S.A."/>
            <person name="Bradley R.K."/>
            <person name="Brand A.D."/>
            <person name="Brent M.R."/>
            <person name="Brooks A.N."/>
            <person name="Brown R.H."/>
            <person name="Butlin R.K."/>
            <person name="Caggese C."/>
            <person name="Calvi B.R."/>
            <person name="Bernardo de Carvalho A."/>
            <person name="Caspi A."/>
            <person name="Castrezana S."/>
            <person name="Celniker S.E."/>
            <person name="Chang J.L."/>
            <person name="Chapple C."/>
            <person name="Chatterji S."/>
            <person name="Chinwalla A."/>
            <person name="Civetta A."/>
            <person name="Clifton S.W."/>
            <person name="Comeron J.M."/>
            <person name="Costello J.C."/>
            <person name="Coyne J.A."/>
            <person name="Daub J."/>
            <person name="David R.G."/>
            <person name="Delcher A.L."/>
            <person name="Delehaunty K."/>
            <person name="Do C.B."/>
            <person name="Ebling H."/>
            <person name="Edwards K."/>
            <person name="Eickbush T."/>
            <person name="Evans J.D."/>
            <person name="Filipski A."/>
            <person name="Findeiss S."/>
            <person name="Freyhult E."/>
            <person name="Fulton L."/>
            <person name="Fulton R."/>
            <person name="Garcia A.C."/>
            <person name="Gardiner A."/>
            <person name="Garfield D.A."/>
            <person name="Garvin B.E."/>
            <person name="Gibson G."/>
            <person name="Gilbert D."/>
            <person name="Gnerre S."/>
            <person name="Godfrey J."/>
            <person name="Good R."/>
            <person name="Gotea V."/>
            <person name="Gravely B."/>
            <person name="Greenberg A.J."/>
            <person name="Griffiths-Jones S."/>
            <person name="Gross S."/>
            <person name="Guigo R."/>
            <person name="Gustafson E.A."/>
            <person name="Haerty W."/>
            <person name="Hahn M.W."/>
            <person name="Halligan D.L."/>
            <person name="Halpern A.L."/>
            <person name="Halter G.M."/>
            <person name="Han M.V."/>
            <person name="Heger A."/>
            <person name="Hillier L."/>
            <person name="Hinrichs A.S."/>
            <person name="Holmes I."/>
            <person name="Hoskins R.A."/>
            <person name="Hubisz M.J."/>
            <person name="Hultmark D."/>
            <person name="Huntley M.A."/>
            <person name="Jaffe D.B."/>
            <person name="Jagadeeshan S."/>
            <person name="Jeck W.R."/>
            <person name="Johnson J."/>
            <person name="Jones C.D."/>
            <person name="Jordan W.C."/>
            <person name="Karpen G.H."/>
            <person name="Kataoka E."/>
            <person name="Keightley P.D."/>
            <person name="Kheradpour P."/>
            <person name="Kirkness E.F."/>
            <person name="Koerich L.B."/>
            <person name="Kristiansen K."/>
            <person name="Kudrna D."/>
            <person name="Kulathinal R.J."/>
            <person name="Kumar S."/>
            <person name="Kwok R."/>
            <person name="Lander E."/>
            <person name="Langley C.H."/>
            <person name="Lapoint R."/>
            <person name="Lazzaro B.P."/>
            <person name="Lee S.J."/>
            <person name="Levesque L."/>
            <person name="Li R."/>
            <person name="Lin C.F."/>
            <person name="Lin M.F."/>
            <person name="Lindblad-Toh K."/>
            <person name="Llopart A."/>
            <person name="Long M."/>
            <person name="Low L."/>
            <person name="Lozovsky E."/>
            <person name="Lu J."/>
            <person name="Luo M."/>
            <person name="Machado C.A."/>
            <person name="Makalowski W."/>
            <person name="Marzo M."/>
            <person name="Matsuda M."/>
            <person name="Matzkin L."/>
            <person name="McAllister B."/>
            <person name="McBride C.S."/>
            <person name="McKernan B."/>
            <person name="McKernan K."/>
            <person name="Mendez-Lago M."/>
            <person name="Minx P."/>
            <person name="Mollenhauer M.U."/>
            <person name="Montooth K."/>
            <person name="Mount S.M."/>
            <person name="Mu X."/>
            <person name="Myers E."/>
            <person name="Negre B."/>
            <person name="Newfeld S."/>
            <person name="Nielsen R."/>
            <person name="Noor M.A."/>
            <person name="O'Grady P."/>
            <person name="Pachter L."/>
            <person name="Papaceit M."/>
            <person name="Parisi M.J."/>
            <person name="Parisi M."/>
            <person name="Parts L."/>
            <person name="Pedersen J.S."/>
            <person name="Pesole G."/>
            <person name="Phillippy A.M."/>
            <person name="Ponting C.P."/>
            <person name="Pop M."/>
            <person name="Porcelli D."/>
            <person name="Powell J.R."/>
            <person name="Prohaska S."/>
            <person name="Pruitt K."/>
            <person name="Puig M."/>
            <person name="Quesneville H."/>
            <person name="Ram K.R."/>
            <person name="Rand D."/>
            <person name="Rasmussen M.D."/>
            <person name="Reed L.K."/>
            <person name="Reenan R."/>
            <person name="Reily A."/>
            <person name="Remington K.A."/>
            <person name="Rieger T.T."/>
            <person name="Ritchie M.G."/>
            <person name="Robin C."/>
            <person name="Rogers Y.H."/>
            <person name="Rohde C."/>
            <person name="Rozas J."/>
            <person name="Rubenfield M.J."/>
            <person name="Ruiz A."/>
            <person name="Russo S."/>
            <person name="Salzberg S.L."/>
            <person name="Sanchez-Gracia A."/>
            <person name="Saranga D.J."/>
            <person name="Sato H."/>
            <person name="Schaeffer S.W."/>
            <person name="Schatz M.C."/>
            <person name="Schlenke T."/>
            <person name="Schwartz R."/>
            <person name="Segarra C."/>
            <person name="Singh R.S."/>
            <person name="Sirot L."/>
            <person name="Sirota M."/>
            <person name="Sisneros N.B."/>
            <person name="Smith C.D."/>
            <person name="Smith T.F."/>
            <person name="Spieth J."/>
            <person name="Stage D.E."/>
            <person name="Stark A."/>
            <person name="Stephan W."/>
            <person name="Strausberg R.L."/>
            <person name="Strempel S."/>
            <person name="Sturgill D."/>
            <person name="Sutton G."/>
            <person name="Sutton G.G."/>
            <person name="Tao W."/>
            <person name="Teichmann S."/>
            <person name="Tobari Y.N."/>
            <person name="Tomimura Y."/>
            <person name="Tsolas J.M."/>
            <person name="Valente V.L."/>
            <person name="Venter E."/>
            <person name="Venter J.C."/>
            <person name="Vicario S."/>
            <person name="Vieira F.G."/>
            <person name="Vilella A.J."/>
            <person name="Villasante A."/>
            <person name="Walenz B."/>
            <person name="Wang J."/>
            <person name="Wasserman M."/>
            <person name="Watts T."/>
            <person name="Wilson D."/>
            <person name="Wilson R.K."/>
            <person name="Wing R.A."/>
            <person name="Wolfner M.F."/>
            <person name="Wong A."/>
            <person name="Wong G.K."/>
            <person name="Wu C.I."/>
            <person name="Wu G."/>
            <person name="Yamamoto D."/>
            <person name="Yang H.P."/>
            <person name="Yang S.P."/>
            <person name="Yorke J.A."/>
            <person name="Yoshida K."/>
            <person name="Zdobnov E."/>
            <person name="Zhang P."/>
            <person name="Zhang Y."/>
            <person name="Zimin A.V."/>
            <person name="Baldwin J."/>
            <person name="Abdouelleil A."/>
            <person name="Abdulkadir J."/>
            <person name="Abebe A."/>
            <person name="Abera B."/>
            <person name="Abreu J."/>
            <person name="Acer S.C."/>
            <person name="Aftuck L."/>
            <person name="Alexander A."/>
            <person name="An P."/>
            <person name="Anderson E."/>
            <person name="Anderson S."/>
            <person name="Arachi H."/>
            <person name="Azer M."/>
            <person name="Bachantsang P."/>
            <person name="Barry A."/>
            <person name="Bayul T."/>
            <person name="Berlin A."/>
            <person name="Bessette D."/>
            <person name="Bloom T."/>
            <person name="Blye J."/>
            <person name="Boguslavskiy L."/>
            <person name="Bonnet C."/>
            <person name="Boukhgalter B."/>
            <person name="Bourzgui I."/>
            <person name="Brown A."/>
            <person name="Cahill P."/>
            <person name="Channer S."/>
            <person name="Cheshatsang Y."/>
            <person name="Chuda L."/>
            <person name="Citroen M."/>
            <person name="Collymore A."/>
            <person name="Cooke P."/>
            <person name="Costello M."/>
            <person name="D'Aco K."/>
            <person name="Daza R."/>
            <person name="De Haan G."/>
            <person name="DeGray S."/>
            <person name="DeMaso C."/>
            <person name="Dhargay N."/>
            <person name="Dooley K."/>
            <person name="Dooley E."/>
            <person name="Doricent M."/>
            <person name="Dorje P."/>
            <person name="Dorjee K."/>
            <person name="Dupes A."/>
            <person name="Elong R."/>
            <person name="Falk J."/>
            <person name="Farina A."/>
            <person name="Faro S."/>
            <person name="Ferguson D."/>
            <person name="Fisher S."/>
            <person name="Foley C.D."/>
            <person name="Franke A."/>
            <person name="Friedrich D."/>
            <person name="Gadbois L."/>
            <person name="Gearin G."/>
            <person name="Gearin C.R."/>
            <person name="Giannoukos G."/>
            <person name="Goode T."/>
            <person name="Graham J."/>
            <person name="Grandbois E."/>
            <person name="Grewal S."/>
            <person name="Gyaltsen K."/>
            <person name="Hafez N."/>
            <person name="Hagos B."/>
            <person name="Hall J."/>
            <person name="Henson C."/>
            <person name="Hollinger A."/>
            <person name="Honan T."/>
            <person name="Huard M.D."/>
            <person name="Hughes L."/>
            <person name="Hurhula B."/>
            <person name="Husby M.E."/>
            <person name="Kamat A."/>
            <person name="Kanga B."/>
            <person name="Kashin S."/>
            <person name="Khazanovich D."/>
            <person name="Kisner P."/>
            <person name="Lance K."/>
            <person name="Lara M."/>
            <person name="Lee W."/>
            <person name="Lennon N."/>
            <person name="Letendre F."/>
            <person name="LeVine R."/>
            <person name="Lipovsky A."/>
            <person name="Liu X."/>
            <person name="Liu J."/>
            <person name="Liu S."/>
            <person name="Lokyitsang T."/>
            <person name="Lokyitsang Y."/>
            <person name="Lubonja R."/>
            <person name="Lui A."/>
            <person name="MacDonald P."/>
            <person name="Magnisalis V."/>
            <person name="Maru K."/>
            <person name="Matthews C."/>
            <person name="McCusker W."/>
            <person name="McDonough S."/>
            <person name="Mehta T."/>
            <person name="Meldrim J."/>
            <person name="Meneus L."/>
            <person name="Mihai O."/>
            <person name="Mihalev A."/>
            <person name="Mihova T."/>
            <person name="Mittelman R."/>
            <person name="Mlenga V."/>
            <person name="Montmayeur A."/>
            <person name="Mulrain L."/>
            <person name="Navidi A."/>
            <person name="Naylor J."/>
            <person name="Negash T."/>
            <person name="Nguyen T."/>
            <person name="Nguyen N."/>
            <person name="Nicol R."/>
            <person name="Norbu C."/>
            <person name="Norbu N."/>
            <person name="Novod N."/>
            <person name="O'Neill B."/>
            <person name="Osman S."/>
            <person name="Markiewicz E."/>
            <person name="Oyono O.L."/>
            <person name="Patti C."/>
            <person name="Phunkhang P."/>
            <person name="Pierre F."/>
            <person name="Priest M."/>
            <person name="Raghuraman S."/>
            <person name="Rege F."/>
            <person name="Reyes R."/>
            <person name="Rise C."/>
            <person name="Rogov P."/>
            <person name="Ross K."/>
            <person name="Ryan E."/>
            <person name="Settipalli S."/>
            <person name="Shea T."/>
            <person name="Sherpa N."/>
            <person name="Shi L."/>
            <person name="Shih D."/>
            <person name="Sparrow T."/>
            <person name="Spaulding J."/>
            <person name="Stalker J."/>
            <person name="Stange-Thomann N."/>
            <person name="Stavropoulos S."/>
            <person name="Stone C."/>
            <person name="Strader C."/>
            <person name="Tesfaye S."/>
            <person name="Thomson T."/>
            <person name="Thoulutsang Y."/>
            <person name="Thoulutsang D."/>
            <person name="Topham K."/>
            <person name="Topping I."/>
            <person name="Tsamla T."/>
            <person name="Vassiliev H."/>
            <person name="Vo A."/>
            <person name="Wangchuk T."/>
            <person name="Wangdi T."/>
            <person name="Weiand M."/>
            <person name="Wilkinson J."/>
            <person name="Wilson A."/>
            <person name="Yadav S."/>
            <person name="Young G."/>
            <person name="Yu Q."/>
            <person name="Zembek L."/>
            <person name="Zhong D."/>
            <person name="Zimmer A."/>
            <person name="Zwirko Z."/>
            <person name="Jaffe D.B."/>
            <person name="Alvarez P."/>
            <person name="Brockman W."/>
            <person name="Butler J."/>
            <person name="Chin C."/>
            <person name="Gnerre S."/>
            <person name="Grabherr M."/>
            <person name="Kleber M."/>
            <person name="Mauceli E."/>
            <person name="MacCallum I."/>
        </authorList>
    </citation>
    <scope>NUCLEOTIDE SEQUENCE [LARGE SCALE GENOMIC DNA]</scope>
    <source>
        <strain evidence="2">Tai18E2 / Tucson 14021-0261.01</strain>
    </source>
</reference>
<dbReference type="InterPro" id="IPR008758">
    <property type="entry name" value="Peptidase_S28"/>
</dbReference>
<dbReference type="Pfam" id="PF05577">
    <property type="entry name" value="Peptidase_S28"/>
    <property type="match status" value="1"/>
</dbReference>
<proteinExistence type="predicted"/>
<dbReference type="MEROPS" id="S28.A09"/>
<dbReference type="Gene3D" id="3.40.50.1820">
    <property type="entry name" value="alpha/beta hydrolase"/>
    <property type="match status" value="1"/>
</dbReference>
<accession>B4PNG3</accession>
<sequence length="92" mass="10267">MYNFSNIKTKSPSKRPFINLSIFFNYINLSNVYMTHGALDPWNPMGHGVEQGATLIANASHCADFGSIKSTDSEEMRASKEKLAGLVRQWLA</sequence>
<dbReference type="eggNOG" id="KOG2182">
    <property type="taxonomic scope" value="Eukaryota"/>
</dbReference>
<dbReference type="GO" id="GO:0006508">
    <property type="term" value="P:proteolysis"/>
    <property type="evidence" value="ECO:0007669"/>
    <property type="project" value="InterPro"/>
</dbReference>
<dbReference type="HOGENOM" id="CLU_2963296_0_0_1"/>
<keyword evidence="2" id="KW-1185">Reference proteome</keyword>
<dbReference type="OrthoDB" id="1735038at2759"/>
<dbReference type="KEGG" id="dya:Dyak_GE25602"/>
<dbReference type="InterPro" id="IPR029058">
    <property type="entry name" value="AB_hydrolase_fold"/>
</dbReference>
<protein>
    <submittedName>
        <fullName evidence="1">Uncharacterized protein</fullName>
    </submittedName>
</protein>